<name>A0ABP5M6N8_9ACTN</name>
<dbReference type="PANTHER" id="PTHR15811:SF5">
    <property type="entry name" value="MTH938 DOMAIN-CONTAINING PROTEIN"/>
    <property type="match status" value="1"/>
</dbReference>
<keyword evidence="2" id="KW-1185">Reference proteome</keyword>
<evidence type="ECO:0008006" key="3">
    <source>
        <dbReference type="Google" id="ProtNLM"/>
    </source>
</evidence>
<dbReference type="PANTHER" id="PTHR15811">
    <property type="entry name" value="MTH938 DOMAIN-CONTAINING PROTEIN"/>
    <property type="match status" value="1"/>
</dbReference>
<dbReference type="InterPro" id="IPR007523">
    <property type="entry name" value="NDUFAF3/AAMDC"/>
</dbReference>
<dbReference type="Gene3D" id="3.40.1230.10">
    <property type="entry name" value="MTH938-like"/>
    <property type="match status" value="1"/>
</dbReference>
<dbReference type="Proteomes" id="UP001501020">
    <property type="component" value="Unassembled WGS sequence"/>
</dbReference>
<comment type="caution">
    <text evidence="1">The sequence shown here is derived from an EMBL/GenBank/DDBJ whole genome shotgun (WGS) entry which is preliminary data.</text>
</comment>
<protein>
    <recommendedName>
        <fullName evidence="3">Dinitrogenase iron-molybdenum cofactor biosynthesis domain-containing protein</fullName>
    </recommendedName>
</protein>
<gene>
    <name evidence="1" type="ORF">GCM10009727_87930</name>
</gene>
<dbReference type="SUPFAM" id="SSF64076">
    <property type="entry name" value="MTH938-like"/>
    <property type="match status" value="1"/>
</dbReference>
<evidence type="ECO:0000313" key="2">
    <source>
        <dbReference type="Proteomes" id="UP001501020"/>
    </source>
</evidence>
<dbReference type="InterPro" id="IPR036748">
    <property type="entry name" value="MTH938-like_sf"/>
</dbReference>
<dbReference type="EMBL" id="BAAAMR010000146">
    <property type="protein sequence ID" value="GAA2167442.1"/>
    <property type="molecule type" value="Genomic_DNA"/>
</dbReference>
<dbReference type="Pfam" id="PF04430">
    <property type="entry name" value="DUF498"/>
    <property type="match status" value="1"/>
</dbReference>
<dbReference type="RefSeq" id="WP_344282623.1">
    <property type="nucleotide sequence ID" value="NZ_BAAAMR010000146.1"/>
</dbReference>
<proteinExistence type="predicted"/>
<reference evidence="2" key="1">
    <citation type="journal article" date="2019" name="Int. J. Syst. Evol. Microbiol.">
        <title>The Global Catalogue of Microorganisms (GCM) 10K type strain sequencing project: providing services to taxonomists for standard genome sequencing and annotation.</title>
        <authorList>
            <consortium name="The Broad Institute Genomics Platform"/>
            <consortium name="The Broad Institute Genome Sequencing Center for Infectious Disease"/>
            <person name="Wu L."/>
            <person name="Ma J."/>
        </authorList>
    </citation>
    <scope>NUCLEOTIDE SEQUENCE [LARGE SCALE GENOMIC DNA]</scope>
    <source>
        <strain evidence="2">JCM 13850</strain>
    </source>
</reference>
<sequence>MTASPRIIHISWGRMEVEGLPPSKDFKLYPGGGRAWDWGEHGTRHEPGIQPADVQELLDCGCTTVVLSRGMELRLHIMPETRELLRAHGVDVYVEETTKAADIYNQLIDEVPVGGLFHSTC</sequence>
<evidence type="ECO:0000313" key="1">
    <source>
        <dbReference type="EMBL" id="GAA2167442.1"/>
    </source>
</evidence>
<organism evidence="1 2">
    <name type="scientific">Actinomadura napierensis</name>
    <dbReference type="NCBI Taxonomy" id="267854"/>
    <lineage>
        <taxon>Bacteria</taxon>
        <taxon>Bacillati</taxon>
        <taxon>Actinomycetota</taxon>
        <taxon>Actinomycetes</taxon>
        <taxon>Streptosporangiales</taxon>
        <taxon>Thermomonosporaceae</taxon>
        <taxon>Actinomadura</taxon>
    </lineage>
</organism>
<accession>A0ABP5M6N8</accession>